<evidence type="ECO:0000256" key="1">
    <source>
        <dbReference type="ARBA" id="ARBA00001933"/>
    </source>
</evidence>
<reference evidence="5 6" key="1">
    <citation type="submission" date="2024-06" db="EMBL/GenBank/DDBJ databases">
        <title>Sorghum-associated microbial communities from plants grown in Nebraska, USA.</title>
        <authorList>
            <person name="Schachtman D."/>
        </authorList>
    </citation>
    <scope>NUCLEOTIDE SEQUENCE [LARGE SCALE GENOMIC DNA]</scope>
    <source>
        <strain evidence="5 6">2709</strain>
    </source>
</reference>
<dbReference type="Gene3D" id="3.90.1150.10">
    <property type="entry name" value="Aspartate Aminotransferase, domain 1"/>
    <property type="match status" value="1"/>
</dbReference>
<keyword evidence="3 4" id="KW-0663">Pyridoxal phosphate</keyword>
<comment type="caution">
    <text evidence="5">The sequence shown here is derived from an EMBL/GenBank/DDBJ whole genome shotgun (WGS) entry which is preliminary data.</text>
</comment>
<dbReference type="InterPro" id="IPR015422">
    <property type="entry name" value="PyrdxlP-dep_Trfase_small"/>
</dbReference>
<dbReference type="InterPro" id="IPR015421">
    <property type="entry name" value="PyrdxlP-dep_Trfase_major"/>
</dbReference>
<evidence type="ECO:0000256" key="2">
    <source>
        <dbReference type="ARBA" id="ARBA00008954"/>
    </source>
</evidence>
<sequence length="446" mass="47680">MTHIVHRNPHVPLPVAASGSGCTIIDSHGRRYLDASGGAAVSCLGHGHPEVRAAISAQLDALEYAHTSFFTTEAAEALAETLAARSPAGLGHSYFVSSGSEAVETSLKMARQYHVDRGEPQRHRFVSRRQSYHGNTLAALSIGGNMARRALYQPLLMESHHVSPCFPFRYREAGESDERYATRLAAELDQTIVQLGADTVAAFVAETVVGATAGTVPPVPGYFRKIREVCDRHGVLLILDEVMSGVGRTGTFHAFEQEGIVPDIVTLAKGLGSGYQPIGAVLAHRKVVDVLHQGTGAFQHGHTYVGHPVACAAALAVQRIIQRDGLVERVATLGPRFEQMLRGALGDHPHVGDIRGRGLFWSVELVADRASNQPFAPSLKLNARIKAAAERVGLLCYPGAGTVDGAVGDHVLLAPPYIVTEAELETITDLLHQAIDTAVQEAHASR</sequence>
<keyword evidence="5" id="KW-0032">Aminotransferase</keyword>
<evidence type="ECO:0000313" key="6">
    <source>
        <dbReference type="Proteomes" id="UP001549320"/>
    </source>
</evidence>
<comment type="similarity">
    <text evidence="2 4">Belongs to the class-III pyridoxal-phosphate-dependent aminotransferase family.</text>
</comment>
<keyword evidence="5" id="KW-0808">Transferase</keyword>
<evidence type="ECO:0000256" key="3">
    <source>
        <dbReference type="ARBA" id="ARBA00022898"/>
    </source>
</evidence>
<comment type="cofactor">
    <cofactor evidence="1">
        <name>pyridoxal 5'-phosphate</name>
        <dbReference type="ChEBI" id="CHEBI:597326"/>
    </cofactor>
</comment>
<evidence type="ECO:0000313" key="5">
    <source>
        <dbReference type="EMBL" id="MET4576734.1"/>
    </source>
</evidence>
<gene>
    <name evidence="5" type="ORF">ABIE13_001843</name>
</gene>
<name>A0ABV2Q6T6_9BURK</name>
<dbReference type="CDD" id="cd00610">
    <property type="entry name" value="OAT_like"/>
    <property type="match status" value="1"/>
</dbReference>
<protein>
    <submittedName>
        <fullName evidence="5">Adenosylmethionine-8-amino-7-oxononanoate aminotransferase</fullName>
    </submittedName>
</protein>
<dbReference type="GO" id="GO:0008483">
    <property type="term" value="F:transaminase activity"/>
    <property type="evidence" value="ECO:0007669"/>
    <property type="project" value="UniProtKB-KW"/>
</dbReference>
<dbReference type="PROSITE" id="PS00600">
    <property type="entry name" value="AA_TRANSFER_CLASS_3"/>
    <property type="match status" value="1"/>
</dbReference>
<dbReference type="PROSITE" id="PS51257">
    <property type="entry name" value="PROKAR_LIPOPROTEIN"/>
    <property type="match status" value="1"/>
</dbReference>
<dbReference type="Pfam" id="PF00202">
    <property type="entry name" value="Aminotran_3"/>
    <property type="match status" value="1"/>
</dbReference>
<dbReference type="InterPro" id="IPR049704">
    <property type="entry name" value="Aminotrans_3_PPA_site"/>
</dbReference>
<accession>A0ABV2Q6T6</accession>
<dbReference type="RefSeq" id="WP_354442798.1">
    <property type="nucleotide sequence ID" value="NZ_JBEPSH010000003.1"/>
</dbReference>
<keyword evidence="6" id="KW-1185">Reference proteome</keyword>
<dbReference type="InterPro" id="IPR015424">
    <property type="entry name" value="PyrdxlP-dep_Trfase"/>
</dbReference>
<organism evidence="5 6">
    <name type="scientific">Ottowia thiooxydans</name>
    <dbReference type="NCBI Taxonomy" id="219182"/>
    <lineage>
        <taxon>Bacteria</taxon>
        <taxon>Pseudomonadati</taxon>
        <taxon>Pseudomonadota</taxon>
        <taxon>Betaproteobacteria</taxon>
        <taxon>Burkholderiales</taxon>
        <taxon>Comamonadaceae</taxon>
        <taxon>Ottowia</taxon>
    </lineage>
</organism>
<proteinExistence type="inferred from homology"/>
<evidence type="ECO:0000256" key="4">
    <source>
        <dbReference type="RuleBase" id="RU003560"/>
    </source>
</evidence>
<dbReference type="SUPFAM" id="SSF53383">
    <property type="entry name" value="PLP-dependent transferases"/>
    <property type="match status" value="1"/>
</dbReference>
<dbReference type="NCBIfam" id="NF005685">
    <property type="entry name" value="PRK07483.1"/>
    <property type="match status" value="1"/>
</dbReference>
<dbReference type="Gene3D" id="3.40.640.10">
    <property type="entry name" value="Type I PLP-dependent aspartate aminotransferase-like (Major domain)"/>
    <property type="match status" value="1"/>
</dbReference>
<dbReference type="PANTHER" id="PTHR43094">
    <property type="entry name" value="AMINOTRANSFERASE"/>
    <property type="match status" value="1"/>
</dbReference>
<dbReference type="Proteomes" id="UP001549320">
    <property type="component" value="Unassembled WGS sequence"/>
</dbReference>
<dbReference type="PANTHER" id="PTHR43094:SF1">
    <property type="entry name" value="AMINOTRANSFERASE CLASS-III"/>
    <property type="match status" value="1"/>
</dbReference>
<dbReference type="EMBL" id="JBEPSH010000003">
    <property type="protein sequence ID" value="MET4576734.1"/>
    <property type="molecule type" value="Genomic_DNA"/>
</dbReference>
<dbReference type="InterPro" id="IPR005814">
    <property type="entry name" value="Aminotrans_3"/>
</dbReference>